<dbReference type="KEGG" id="xal:XALC_1248"/>
<evidence type="ECO:0000313" key="2">
    <source>
        <dbReference type="Proteomes" id="UP000001890"/>
    </source>
</evidence>
<sequence>MRVAMNGPPGCDSYGFTPVDAAVPAFKANTVHSMIVRKFRNPENIFIAISYGWLKGVAV</sequence>
<gene>
    <name evidence="1" type="ordered locus">XALc_1248</name>
</gene>
<organism evidence="1 2">
    <name type="scientific">Xanthomonas albilineans (strain GPE PC73 / CFBP 7063)</name>
    <dbReference type="NCBI Taxonomy" id="380358"/>
    <lineage>
        <taxon>Bacteria</taxon>
        <taxon>Pseudomonadati</taxon>
        <taxon>Pseudomonadota</taxon>
        <taxon>Gammaproteobacteria</taxon>
        <taxon>Lysobacterales</taxon>
        <taxon>Lysobacteraceae</taxon>
        <taxon>Xanthomonas</taxon>
    </lineage>
</organism>
<protein>
    <submittedName>
        <fullName evidence="1">Uncharacterized protein</fullName>
    </submittedName>
</protein>
<proteinExistence type="predicted"/>
<dbReference type="EMBL" id="FP565176">
    <property type="protein sequence ID" value="CBA15757.1"/>
    <property type="molecule type" value="Genomic_DNA"/>
</dbReference>
<name>D2UA28_XANAP</name>
<accession>D2UA28</accession>
<reference evidence="1 2" key="1">
    <citation type="journal article" date="2009" name="BMC Genomics">
        <title>The complete genome sequence of Xanthomonas albilineans provides new insights into the reductive genome evolution of the xylem-limited Xanthomonadaceae.</title>
        <authorList>
            <person name="Pieretti I."/>
            <person name="Royer M."/>
            <person name="Barbe V."/>
            <person name="Carrere S."/>
            <person name="Koebnik R."/>
            <person name="Cociancich S."/>
            <person name="Couloux A."/>
            <person name="Darrasse A."/>
            <person name="Gouzy J."/>
            <person name="Jacques M.A."/>
            <person name="Lauber E."/>
            <person name="Manceau C."/>
            <person name="Mangenot S."/>
            <person name="Poussier S."/>
            <person name="Segurens B."/>
            <person name="Szurek B."/>
            <person name="Verdier V."/>
            <person name="Arlat M."/>
            <person name="Rott P."/>
        </authorList>
    </citation>
    <scope>NUCLEOTIDE SEQUENCE [LARGE SCALE GENOMIC DNA]</scope>
    <source>
        <strain evidence="2">GPE PC73 / CFBP 7063</strain>
    </source>
</reference>
<dbReference type="AlphaFoldDB" id="D2UA28"/>
<evidence type="ECO:0000313" key="1">
    <source>
        <dbReference type="EMBL" id="CBA15757.1"/>
    </source>
</evidence>
<keyword evidence="2" id="KW-1185">Reference proteome</keyword>
<dbReference type="Proteomes" id="UP000001890">
    <property type="component" value="Chromosome"/>
</dbReference>